<reference evidence="3 4" key="1">
    <citation type="journal article" date="2023" name="Commun. Biol.">
        <title>Genome analysis of Parmales, the sister group of diatoms, reveals the evolutionary specialization of diatoms from phago-mixotrophs to photoautotrophs.</title>
        <authorList>
            <person name="Ban H."/>
            <person name="Sato S."/>
            <person name="Yoshikawa S."/>
            <person name="Yamada K."/>
            <person name="Nakamura Y."/>
            <person name="Ichinomiya M."/>
            <person name="Sato N."/>
            <person name="Blanc-Mathieu R."/>
            <person name="Endo H."/>
            <person name="Kuwata A."/>
            <person name="Ogata H."/>
        </authorList>
    </citation>
    <scope>NUCLEOTIDE SEQUENCE [LARGE SCALE GENOMIC DNA]</scope>
</reference>
<evidence type="ECO:0000313" key="3">
    <source>
        <dbReference type="EMBL" id="GMI50502.1"/>
    </source>
</evidence>
<gene>
    <name evidence="3" type="ORF">TeGR_g14887</name>
</gene>
<keyword evidence="4" id="KW-1185">Reference proteome</keyword>
<evidence type="ECO:0000313" key="4">
    <source>
        <dbReference type="Proteomes" id="UP001165060"/>
    </source>
</evidence>
<organism evidence="3 4">
    <name type="scientific">Tetraparma gracilis</name>
    <dbReference type="NCBI Taxonomy" id="2962635"/>
    <lineage>
        <taxon>Eukaryota</taxon>
        <taxon>Sar</taxon>
        <taxon>Stramenopiles</taxon>
        <taxon>Ochrophyta</taxon>
        <taxon>Bolidophyceae</taxon>
        <taxon>Parmales</taxon>
        <taxon>Triparmaceae</taxon>
        <taxon>Tetraparma</taxon>
    </lineage>
</organism>
<dbReference type="Proteomes" id="UP001165060">
    <property type="component" value="Unassembled WGS sequence"/>
</dbReference>
<feature type="region of interest" description="Disordered" evidence="2">
    <location>
        <begin position="90"/>
        <end position="132"/>
    </location>
</feature>
<sequence>MLGRAANARAGLNGHLSSVLVIPKDAVVDKVVCPVSGNFLSARDADERLAAHYVGKQYKGWKLVREKQRELVAKYPGFLGGGGGGGYGGGGGGGGYQNRGGGGGGNRGGGGGYGGGGGGWGGRGGGGGGNWR</sequence>
<dbReference type="Pfam" id="PF03194">
    <property type="entry name" value="LUC7"/>
    <property type="match status" value="1"/>
</dbReference>
<proteinExistence type="inferred from homology"/>
<evidence type="ECO:0000256" key="2">
    <source>
        <dbReference type="SAM" id="MobiDB-lite"/>
    </source>
</evidence>
<accession>A0ABQ6NA64</accession>
<name>A0ABQ6NA64_9STRA</name>
<evidence type="ECO:0000256" key="1">
    <source>
        <dbReference type="ARBA" id="ARBA00005655"/>
    </source>
</evidence>
<dbReference type="EMBL" id="BRYB01006506">
    <property type="protein sequence ID" value="GMI50502.1"/>
    <property type="molecule type" value="Genomic_DNA"/>
</dbReference>
<dbReference type="InterPro" id="IPR004882">
    <property type="entry name" value="Luc7-rel"/>
</dbReference>
<comment type="similarity">
    <text evidence="1">Belongs to the Luc7 family.</text>
</comment>
<protein>
    <submittedName>
        <fullName evidence="3">Uncharacterized protein</fullName>
    </submittedName>
</protein>
<comment type="caution">
    <text evidence="3">The sequence shown here is derived from an EMBL/GenBank/DDBJ whole genome shotgun (WGS) entry which is preliminary data.</text>
</comment>